<dbReference type="NCBIfam" id="TIGR00792">
    <property type="entry name" value="gph"/>
    <property type="match status" value="1"/>
</dbReference>
<feature type="transmembrane region" description="Helical" evidence="8">
    <location>
        <begin position="88"/>
        <end position="105"/>
    </location>
</feature>
<dbReference type="GO" id="GO:0015293">
    <property type="term" value="F:symporter activity"/>
    <property type="evidence" value="ECO:0007669"/>
    <property type="project" value="UniProtKB-KW"/>
</dbReference>
<feature type="transmembrane region" description="Helical" evidence="8">
    <location>
        <begin position="158"/>
        <end position="181"/>
    </location>
</feature>
<dbReference type="Gene3D" id="1.20.1250.20">
    <property type="entry name" value="MFS general substrate transporter like domains"/>
    <property type="match status" value="2"/>
</dbReference>
<evidence type="ECO:0000256" key="8">
    <source>
        <dbReference type="SAM" id="Phobius"/>
    </source>
</evidence>
<comment type="subcellular location">
    <subcellularLocation>
        <location evidence="1">Cell membrane</location>
        <topology evidence="1">Multi-pass membrane protein</topology>
    </subcellularLocation>
</comment>
<feature type="transmembrane region" description="Helical" evidence="8">
    <location>
        <begin position="193"/>
        <end position="215"/>
    </location>
</feature>
<proteinExistence type="predicted"/>
<dbReference type="CDD" id="cd17332">
    <property type="entry name" value="MFS_MelB_like"/>
    <property type="match status" value="1"/>
</dbReference>
<dbReference type="InterPro" id="IPR001927">
    <property type="entry name" value="Na/Gal_symport"/>
</dbReference>
<evidence type="ECO:0000256" key="5">
    <source>
        <dbReference type="ARBA" id="ARBA00022847"/>
    </source>
</evidence>
<feature type="transmembrane region" description="Helical" evidence="8">
    <location>
        <begin position="336"/>
        <end position="359"/>
    </location>
</feature>
<accession>A0A9D2JRN4</accession>
<evidence type="ECO:0000256" key="1">
    <source>
        <dbReference type="ARBA" id="ARBA00004651"/>
    </source>
</evidence>
<evidence type="ECO:0000256" key="3">
    <source>
        <dbReference type="ARBA" id="ARBA00022475"/>
    </source>
</evidence>
<dbReference type="InterPro" id="IPR036259">
    <property type="entry name" value="MFS_trans_sf"/>
</dbReference>
<comment type="caution">
    <text evidence="9">The sequence shown here is derived from an EMBL/GenBank/DDBJ whole genome shotgun (WGS) entry which is preliminary data.</text>
</comment>
<evidence type="ECO:0000313" key="9">
    <source>
        <dbReference type="EMBL" id="HIZ64821.1"/>
    </source>
</evidence>
<dbReference type="GO" id="GO:0006814">
    <property type="term" value="P:sodium ion transport"/>
    <property type="evidence" value="ECO:0007669"/>
    <property type="project" value="InterPro"/>
</dbReference>
<dbReference type="AlphaFoldDB" id="A0A9D2JRN4"/>
<dbReference type="PANTHER" id="PTHR11328">
    <property type="entry name" value="MAJOR FACILITATOR SUPERFAMILY DOMAIN-CONTAINING PROTEIN"/>
    <property type="match status" value="1"/>
</dbReference>
<organism evidence="9 10">
    <name type="scientific">Candidatus Blautia pullicola</name>
    <dbReference type="NCBI Taxonomy" id="2838498"/>
    <lineage>
        <taxon>Bacteria</taxon>
        <taxon>Bacillati</taxon>
        <taxon>Bacillota</taxon>
        <taxon>Clostridia</taxon>
        <taxon>Lachnospirales</taxon>
        <taxon>Lachnospiraceae</taxon>
        <taxon>Blautia</taxon>
    </lineage>
</organism>
<gene>
    <name evidence="9" type="ORF">H9809_02780</name>
</gene>
<dbReference type="PROSITE" id="PS00872">
    <property type="entry name" value="NA_GALACTOSIDE_SYMP"/>
    <property type="match status" value="1"/>
</dbReference>
<feature type="transmembrane region" description="Helical" evidence="8">
    <location>
        <begin position="280"/>
        <end position="299"/>
    </location>
</feature>
<dbReference type="InterPro" id="IPR018043">
    <property type="entry name" value="Na/Gal_symport_CS"/>
</dbReference>
<evidence type="ECO:0000313" key="10">
    <source>
        <dbReference type="Proteomes" id="UP000824056"/>
    </source>
</evidence>
<reference evidence="9" key="2">
    <citation type="submission" date="2021-04" db="EMBL/GenBank/DDBJ databases">
        <authorList>
            <person name="Gilroy R."/>
        </authorList>
    </citation>
    <scope>NUCLEOTIDE SEQUENCE</scope>
    <source>
        <strain evidence="9">1068</strain>
    </source>
</reference>
<feature type="transmembrane region" description="Helical" evidence="8">
    <location>
        <begin position="311"/>
        <end position="330"/>
    </location>
</feature>
<keyword evidence="7 8" id="KW-0472">Membrane</keyword>
<evidence type="ECO:0000256" key="6">
    <source>
        <dbReference type="ARBA" id="ARBA00022989"/>
    </source>
</evidence>
<dbReference type="GO" id="GO:0008643">
    <property type="term" value="P:carbohydrate transport"/>
    <property type="evidence" value="ECO:0007669"/>
    <property type="project" value="InterPro"/>
</dbReference>
<keyword evidence="3" id="KW-1003">Cell membrane</keyword>
<feature type="transmembrane region" description="Helical" evidence="8">
    <location>
        <begin position="391"/>
        <end position="409"/>
    </location>
</feature>
<feature type="transmembrane region" description="Helical" evidence="8">
    <location>
        <begin position="236"/>
        <end position="260"/>
    </location>
</feature>
<name>A0A9D2JRN4_9FIRM</name>
<dbReference type="Pfam" id="PF13347">
    <property type="entry name" value="MFS_2"/>
    <property type="match status" value="1"/>
</dbReference>
<dbReference type="EMBL" id="DXBG01000063">
    <property type="protein sequence ID" value="HIZ64821.1"/>
    <property type="molecule type" value="Genomic_DNA"/>
</dbReference>
<dbReference type="GO" id="GO:0005886">
    <property type="term" value="C:plasma membrane"/>
    <property type="evidence" value="ECO:0007669"/>
    <property type="project" value="UniProtKB-SubCell"/>
</dbReference>
<evidence type="ECO:0000256" key="4">
    <source>
        <dbReference type="ARBA" id="ARBA00022692"/>
    </source>
</evidence>
<evidence type="ECO:0000256" key="7">
    <source>
        <dbReference type="ARBA" id="ARBA00023136"/>
    </source>
</evidence>
<dbReference type="Proteomes" id="UP000824056">
    <property type="component" value="Unassembled WGS sequence"/>
</dbReference>
<evidence type="ECO:0000256" key="2">
    <source>
        <dbReference type="ARBA" id="ARBA00022448"/>
    </source>
</evidence>
<sequence length="465" mass="51305">MKEMKSKIRPFGMRDKIGYAFGDIANDMTFILSSSFLLKFYTDVMGVPAYIVGIMMMAARFVDAFTDIFMGRVVDTAKVGKNGKFRPWILRAAGPVAVMSFLMYASWFRDMGLTFKVIWMFATYLLWGSVFYTMVNVPYGSMASGLTNVPKERTQLSTYRTVGATVASMVIGIVIPMFAYYTDKDGNRVLNGGIFSVIAFICSALAIGCYLVCYFNCTERVKINPQPKTAGKRNNFFVNIVTNKALLTLILANICLLLSQLTMSQMANYVYPNYYGNTEIQALSTTLCSLVTFAIAPFSTPLASRFGKKEVGSVSCAVAALSWVVCLIVHPETAWGYMIFTIVAYTGMGAFNMLCWAFIVDVIDYSEVKNHVREDGTTYSCYSFARKISQAASSGLSGALLSIAGYSTATAFEPEVTSKIFTISCVVPAAGFLLVAVIMGVLYPLKKTLVEENCAILEKRREENK</sequence>
<keyword evidence="6 8" id="KW-1133">Transmembrane helix</keyword>
<reference evidence="9" key="1">
    <citation type="journal article" date="2021" name="PeerJ">
        <title>Extensive microbial diversity within the chicken gut microbiome revealed by metagenomics and culture.</title>
        <authorList>
            <person name="Gilroy R."/>
            <person name="Ravi A."/>
            <person name="Getino M."/>
            <person name="Pursley I."/>
            <person name="Horton D.L."/>
            <person name="Alikhan N.F."/>
            <person name="Baker D."/>
            <person name="Gharbi K."/>
            <person name="Hall N."/>
            <person name="Watson M."/>
            <person name="Adriaenssens E.M."/>
            <person name="Foster-Nyarko E."/>
            <person name="Jarju S."/>
            <person name="Secka A."/>
            <person name="Antonio M."/>
            <person name="Oren A."/>
            <person name="Chaudhuri R.R."/>
            <person name="La Ragione R."/>
            <person name="Hildebrand F."/>
            <person name="Pallen M.J."/>
        </authorList>
    </citation>
    <scope>NUCLEOTIDE SEQUENCE</scope>
    <source>
        <strain evidence="9">1068</strain>
    </source>
</reference>
<keyword evidence="5" id="KW-0769">Symport</keyword>
<feature type="transmembrane region" description="Helical" evidence="8">
    <location>
        <begin position="117"/>
        <end position="137"/>
    </location>
</feature>
<dbReference type="InterPro" id="IPR039672">
    <property type="entry name" value="MFS_2"/>
</dbReference>
<keyword evidence="2" id="KW-0813">Transport</keyword>
<dbReference type="SUPFAM" id="SSF103473">
    <property type="entry name" value="MFS general substrate transporter"/>
    <property type="match status" value="1"/>
</dbReference>
<feature type="transmembrane region" description="Helical" evidence="8">
    <location>
        <begin position="421"/>
        <end position="443"/>
    </location>
</feature>
<feature type="transmembrane region" description="Helical" evidence="8">
    <location>
        <begin position="44"/>
        <end position="62"/>
    </location>
</feature>
<dbReference type="PANTHER" id="PTHR11328:SF24">
    <property type="entry name" value="MAJOR FACILITATOR SUPERFAMILY (MFS) PROFILE DOMAIN-CONTAINING PROTEIN"/>
    <property type="match status" value="1"/>
</dbReference>
<protein>
    <submittedName>
        <fullName evidence="9">Glycoside-pentoside-hexuronide (GPH):cation symporter</fullName>
    </submittedName>
</protein>
<keyword evidence="4 8" id="KW-0812">Transmembrane</keyword>